<evidence type="ECO:0000256" key="3">
    <source>
        <dbReference type="ARBA" id="ARBA00022617"/>
    </source>
</evidence>
<feature type="binding site" description="axial binding residue" evidence="8">
    <location>
        <position position="417"/>
    </location>
    <ligand>
        <name>heme</name>
        <dbReference type="ChEBI" id="CHEBI:30413"/>
    </ligand>
    <ligandPart>
        <name>Fe</name>
        <dbReference type="ChEBI" id="CHEBI:18248"/>
    </ligandPart>
</feature>
<dbReference type="GO" id="GO:0016705">
    <property type="term" value="F:oxidoreductase activity, acting on paired donors, with incorporation or reduction of molecular oxygen"/>
    <property type="evidence" value="ECO:0007669"/>
    <property type="project" value="InterPro"/>
</dbReference>
<protein>
    <recommendedName>
        <fullName evidence="13">Cytochrome P450</fullName>
    </recommendedName>
</protein>
<dbReference type="GO" id="GO:0020037">
    <property type="term" value="F:heme binding"/>
    <property type="evidence" value="ECO:0007669"/>
    <property type="project" value="InterPro"/>
</dbReference>
<evidence type="ECO:0000256" key="6">
    <source>
        <dbReference type="ARBA" id="ARBA00023004"/>
    </source>
</evidence>
<evidence type="ECO:0008006" key="13">
    <source>
        <dbReference type="Google" id="ProtNLM"/>
    </source>
</evidence>
<evidence type="ECO:0000256" key="10">
    <source>
        <dbReference type="SAM" id="SignalP"/>
    </source>
</evidence>
<dbReference type="InterPro" id="IPR001128">
    <property type="entry name" value="Cyt_P450"/>
</dbReference>
<gene>
    <name evidence="11" type="ORF">RI129_009350</name>
</gene>
<dbReference type="Gene3D" id="1.10.630.10">
    <property type="entry name" value="Cytochrome P450"/>
    <property type="match status" value="1"/>
</dbReference>
<dbReference type="PRINTS" id="PR00385">
    <property type="entry name" value="P450"/>
</dbReference>
<proteinExistence type="inferred from homology"/>
<dbReference type="Pfam" id="PF00067">
    <property type="entry name" value="p450"/>
    <property type="match status" value="1"/>
</dbReference>
<feature type="chain" id="PRO_5042959139" description="Cytochrome P450" evidence="10">
    <location>
        <begin position="26"/>
        <end position="469"/>
    </location>
</feature>
<dbReference type="EMBL" id="JAVRBK010000007">
    <property type="protein sequence ID" value="KAK5640803.1"/>
    <property type="molecule type" value="Genomic_DNA"/>
</dbReference>
<dbReference type="CDD" id="cd20628">
    <property type="entry name" value="CYP4"/>
    <property type="match status" value="1"/>
</dbReference>
<keyword evidence="4 8" id="KW-0479">Metal-binding</keyword>
<keyword evidence="7 9" id="KW-0503">Monooxygenase</keyword>
<dbReference type="InterPro" id="IPR002401">
    <property type="entry name" value="Cyt_P450_E_grp-I"/>
</dbReference>
<organism evidence="11 12">
    <name type="scientific">Pyrocoelia pectoralis</name>
    <dbReference type="NCBI Taxonomy" id="417401"/>
    <lineage>
        <taxon>Eukaryota</taxon>
        <taxon>Metazoa</taxon>
        <taxon>Ecdysozoa</taxon>
        <taxon>Arthropoda</taxon>
        <taxon>Hexapoda</taxon>
        <taxon>Insecta</taxon>
        <taxon>Pterygota</taxon>
        <taxon>Neoptera</taxon>
        <taxon>Endopterygota</taxon>
        <taxon>Coleoptera</taxon>
        <taxon>Polyphaga</taxon>
        <taxon>Elateriformia</taxon>
        <taxon>Elateroidea</taxon>
        <taxon>Lampyridae</taxon>
        <taxon>Lampyrinae</taxon>
        <taxon>Pyrocoelia</taxon>
    </lineage>
</organism>
<dbReference type="PRINTS" id="PR00463">
    <property type="entry name" value="EP450I"/>
</dbReference>
<comment type="caution">
    <text evidence="11">The sequence shown here is derived from an EMBL/GenBank/DDBJ whole genome shotgun (WGS) entry which is preliminary data.</text>
</comment>
<dbReference type="InterPro" id="IPR050196">
    <property type="entry name" value="Cytochrome_P450_Monoox"/>
</dbReference>
<evidence type="ECO:0000256" key="7">
    <source>
        <dbReference type="ARBA" id="ARBA00023033"/>
    </source>
</evidence>
<dbReference type="InterPro" id="IPR017972">
    <property type="entry name" value="Cyt_P450_CS"/>
</dbReference>
<keyword evidence="6 8" id="KW-0408">Iron</keyword>
<evidence type="ECO:0000256" key="5">
    <source>
        <dbReference type="ARBA" id="ARBA00023002"/>
    </source>
</evidence>
<evidence type="ECO:0000256" key="2">
    <source>
        <dbReference type="ARBA" id="ARBA00010617"/>
    </source>
</evidence>
<dbReference type="PROSITE" id="PS00086">
    <property type="entry name" value="CYTOCHROME_P450"/>
    <property type="match status" value="1"/>
</dbReference>
<evidence type="ECO:0000256" key="8">
    <source>
        <dbReference type="PIRSR" id="PIRSR602401-1"/>
    </source>
</evidence>
<keyword evidence="10" id="KW-0732">Signal</keyword>
<evidence type="ECO:0000256" key="9">
    <source>
        <dbReference type="RuleBase" id="RU000461"/>
    </source>
</evidence>
<evidence type="ECO:0000256" key="1">
    <source>
        <dbReference type="ARBA" id="ARBA00001971"/>
    </source>
</evidence>
<dbReference type="GO" id="GO:0005506">
    <property type="term" value="F:iron ion binding"/>
    <property type="evidence" value="ECO:0007669"/>
    <property type="project" value="InterPro"/>
</dbReference>
<feature type="signal peptide" evidence="10">
    <location>
        <begin position="1"/>
        <end position="25"/>
    </location>
</feature>
<dbReference type="PANTHER" id="PTHR24291">
    <property type="entry name" value="CYTOCHROME P450 FAMILY 4"/>
    <property type="match status" value="1"/>
</dbReference>
<dbReference type="GO" id="GO:0004497">
    <property type="term" value="F:monooxygenase activity"/>
    <property type="evidence" value="ECO:0007669"/>
    <property type="project" value="UniProtKB-KW"/>
</dbReference>
<name>A0AAN7V892_9COLE</name>
<dbReference type="Proteomes" id="UP001329430">
    <property type="component" value="Chromosome 7"/>
</dbReference>
<keyword evidence="12" id="KW-1185">Reference proteome</keyword>
<evidence type="ECO:0000313" key="12">
    <source>
        <dbReference type="Proteomes" id="UP001329430"/>
    </source>
</evidence>
<sequence length="469" mass="54176">MIIITIVAFLTALKLKNWFRAVCLAMRLPGPPAVPFFGNVLLLKNETEFLQFLIDAGKYEKTLMRGWVSLIPFVGIVNPKHLHTILASTKQTDKSFLYTFMHTFLGQGLLTNNGNKWKLHRKYIQPYFHKSVLTQFIKTFTESSDLLVEQLHNKQEVNITKYINNCVLNILHCALFGIPVRDHDAKLNSPFNKGHLIILERLKQPWYILDFAYKFSSFCKHESTQKSTLQQFAKEILDQRRQGLGKHEWCLLDSLIEISENYPRFNETSIVEEICTFMLAGQDSVGAAVAFTLYCLGKHPEVQQKVVEELDKVFKEHSEITMENLYDLVFLRQCIKESLRLYPSVPLISRKLAEDVNLGKYTLPAGLNIFISPISTHRLTDYYPNPHKFDPDRFSQENEKKIPPYAFIPFSAGPRNCIGYEFAYLEIEAIIAAVLRNFVIEVPQDYELKLSYRVTLRAKGGIPLYLKPR</sequence>
<dbReference type="PANTHER" id="PTHR24291:SF177">
    <property type="entry name" value="CYTOCHROME P450 4AA1-RELATED"/>
    <property type="match status" value="1"/>
</dbReference>
<reference evidence="11 12" key="1">
    <citation type="journal article" date="2024" name="Insects">
        <title>An Improved Chromosome-Level Genome Assembly of the Firefly Pyrocoelia pectoralis.</title>
        <authorList>
            <person name="Fu X."/>
            <person name="Meyer-Rochow V.B."/>
            <person name="Ballantyne L."/>
            <person name="Zhu X."/>
        </authorList>
    </citation>
    <scope>NUCLEOTIDE SEQUENCE [LARGE SCALE GENOMIC DNA]</scope>
    <source>
        <strain evidence="11">XCY_ONT2</strain>
    </source>
</reference>
<dbReference type="AlphaFoldDB" id="A0AAN7V892"/>
<evidence type="ECO:0000313" key="11">
    <source>
        <dbReference type="EMBL" id="KAK5640803.1"/>
    </source>
</evidence>
<dbReference type="InterPro" id="IPR036396">
    <property type="entry name" value="Cyt_P450_sf"/>
</dbReference>
<dbReference type="SUPFAM" id="SSF48264">
    <property type="entry name" value="Cytochrome P450"/>
    <property type="match status" value="1"/>
</dbReference>
<keyword evidence="5 9" id="KW-0560">Oxidoreductase</keyword>
<evidence type="ECO:0000256" key="4">
    <source>
        <dbReference type="ARBA" id="ARBA00022723"/>
    </source>
</evidence>
<accession>A0AAN7V892</accession>
<comment type="cofactor">
    <cofactor evidence="1 8">
        <name>heme</name>
        <dbReference type="ChEBI" id="CHEBI:30413"/>
    </cofactor>
</comment>
<keyword evidence="3 8" id="KW-0349">Heme</keyword>
<comment type="similarity">
    <text evidence="2 9">Belongs to the cytochrome P450 family.</text>
</comment>